<keyword evidence="8" id="KW-1185">Reference proteome</keyword>
<dbReference type="Pfam" id="PF00300">
    <property type="entry name" value="His_Phos_1"/>
    <property type="match status" value="1"/>
</dbReference>
<proteinExistence type="inferred from homology"/>
<dbReference type="Gene3D" id="3.40.50.1240">
    <property type="entry name" value="Phosphoglycerate mutase-like"/>
    <property type="match status" value="1"/>
</dbReference>
<dbReference type="InterPro" id="IPR017578">
    <property type="entry name" value="Ribazole_CobC"/>
</dbReference>
<dbReference type="InterPro" id="IPR005952">
    <property type="entry name" value="Phosphogly_mut1"/>
</dbReference>
<feature type="active site" description="Tele-phosphohistidine intermediate" evidence="5">
    <location>
        <position position="11"/>
    </location>
</feature>
<reference evidence="8" key="1">
    <citation type="submission" date="2016-11" db="EMBL/GenBank/DDBJ databases">
        <authorList>
            <person name="Varghese N."/>
            <person name="Submissions S."/>
        </authorList>
    </citation>
    <scope>NUCLEOTIDE SEQUENCE [LARGE SCALE GENOMIC DNA]</scope>
    <source>
        <strain evidence="8">DSM 15449</strain>
    </source>
</reference>
<dbReference type="SUPFAM" id="SSF53254">
    <property type="entry name" value="Phosphoglycerate mutase-like"/>
    <property type="match status" value="1"/>
</dbReference>
<dbReference type="InterPro" id="IPR013078">
    <property type="entry name" value="His_Pase_superF_clade-1"/>
</dbReference>
<dbReference type="GO" id="GO:0043755">
    <property type="term" value="F:alpha-ribazole phosphatase activity"/>
    <property type="evidence" value="ECO:0007669"/>
    <property type="project" value="UniProtKB-UniRule"/>
</dbReference>
<dbReference type="OrthoDB" id="9781415at2"/>
<evidence type="ECO:0000256" key="2">
    <source>
        <dbReference type="ARBA" id="ARBA00023152"/>
    </source>
</evidence>
<evidence type="ECO:0000256" key="3">
    <source>
        <dbReference type="ARBA" id="ARBA00023235"/>
    </source>
</evidence>
<evidence type="ECO:0000256" key="6">
    <source>
        <dbReference type="PIRSR" id="PIRSR613078-2"/>
    </source>
</evidence>
<feature type="active site" description="Proton donor/acceptor" evidence="5">
    <location>
        <position position="84"/>
    </location>
</feature>
<dbReference type="EC" id="3.1.3.73" evidence="4"/>
<dbReference type="InterPro" id="IPR029033">
    <property type="entry name" value="His_PPase_superfam"/>
</dbReference>
<evidence type="ECO:0000313" key="7">
    <source>
        <dbReference type="EMBL" id="SHH99759.1"/>
    </source>
</evidence>
<evidence type="ECO:0000256" key="4">
    <source>
        <dbReference type="NCBIfam" id="TIGR03162"/>
    </source>
</evidence>
<keyword evidence="2" id="KW-0324">Glycolysis</keyword>
<keyword evidence="3" id="KW-0413">Isomerase</keyword>
<accession>A0A1M5XJ38</accession>
<protein>
    <recommendedName>
        <fullName evidence="4">Alpha-ribazole phosphatase</fullName>
        <ecNumber evidence="4">3.1.3.73</ecNumber>
    </recommendedName>
</protein>
<dbReference type="GO" id="GO:0009236">
    <property type="term" value="P:cobalamin biosynthetic process"/>
    <property type="evidence" value="ECO:0007669"/>
    <property type="project" value="UniProtKB-UniRule"/>
</dbReference>
<name>A0A1M5XJ38_9FIRM</name>
<dbReference type="PIRSF" id="PIRSF000709">
    <property type="entry name" value="6PFK_2-Ptase"/>
    <property type="match status" value="1"/>
</dbReference>
<evidence type="ECO:0000256" key="1">
    <source>
        <dbReference type="ARBA" id="ARBA00006717"/>
    </source>
</evidence>
<dbReference type="CDD" id="cd07067">
    <property type="entry name" value="HP_PGM_like"/>
    <property type="match status" value="1"/>
</dbReference>
<dbReference type="Proteomes" id="UP000183954">
    <property type="component" value="Unassembled WGS sequence"/>
</dbReference>
<organism evidence="7 8">
    <name type="scientific">Desulfosporosinus lacus DSM 15449</name>
    <dbReference type="NCBI Taxonomy" id="1121420"/>
    <lineage>
        <taxon>Bacteria</taxon>
        <taxon>Bacillati</taxon>
        <taxon>Bacillota</taxon>
        <taxon>Clostridia</taxon>
        <taxon>Eubacteriales</taxon>
        <taxon>Desulfitobacteriaceae</taxon>
        <taxon>Desulfosporosinus</taxon>
    </lineage>
</organism>
<dbReference type="AlphaFoldDB" id="A0A1M5XJ38"/>
<comment type="similarity">
    <text evidence="1">Belongs to the phosphoglycerate mutase family. BPG-dependent PGAM subfamily.</text>
</comment>
<gene>
    <name evidence="7" type="ORF">SAMN02746098_02050</name>
</gene>
<feature type="binding site" evidence="6">
    <location>
        <position position="60"/>
    </location>
    <ligand>
        <name>substrate</name>
    </ligand>
</feature>
<dbReference type="PANTHER" id="PTHR11931">
    <property type="entry name" value="PHOSPHOGLYCERATE MUTASE"/>
    <property type="match status" value="1"/>
</dbReference>
<dbReference type="NCBIfam" id="TIGR03162">
    <property type="entry name" value="ribazole_cobC"/>
    <property type="match status" value="1"/>
</dbReference>
<dbReference type="EMBL" id="FQXJ01000006">
    <property type="protein sequence ID" value="SHH99759.1"/>
    <property type="molecule type" value="Genomic_DNA"/>
</dbReference>
<dbReference type="GO" id="GO:0006096">
    <property type="term" value="P:glycolytic process"/>
    <property type="evidence" value="ECO:0007669"/>
    <property type="project" value="UniProtKB-KW"/>
</dbReference>
<evidence type="ECO:0000313" key="8">
    <source>
        <dbReference type="Proteomes" id="UP000183954"/>
    </source>
</evidence>
<dbReference type="SMART" id="SM00855">
    <property type="entry name" value="PGAM"/>
    <property type="match status" value="1"/>
</dbReference>
<dbReference type="GO" id="GO:0016868">
    <property type="term" value="F:intramolecular phosphotransferase activity"/>
    <property type="evidence" value="ECO:0007669"/>
    <property type="project" value="InterPro"/>
</dbReference>
<evidence type="ECO:0000256" key="5">
    <source>
        <dbReference type="PIRSR" id="PIRSR613078-1"/>
    </source>
</evidence>
<dbReference type="RefSeq" id="WP_073029632.1">
    <property type="nucleotide sequence ID" value="NZ_FQXJ01000006.1"/>
</dbReference>
<dbReference type="STRING" id="1121420.SAMN02746098_02050"/>
<sequence length="211" mass="23936">MVRKLIYLVRHGDIGLEKEKRYIGQSDLSLSALGREQAVLLKKIFSRVPIDNIYCSDLLRAQQTAEIIASAHPIIPTACAELRELHMGTWEGKSFFEIKAKYPKKFKERGEDIVNYSPPKGESFADCHKRVIPAFERLTQSNERTILIVGHAGVNRVILCHILGIPLENVFRLEQNYGCVNLITKEGSQNRLKYFNYDNKSGSIQNGLNCS</sequence>